<dbReference type="HOGENOM" id="CLU_091107_1_0_11"/>
<dbReference type="Gene3D" id="3.10.129.10">
    <property type="entry name" value="Hotdog Thioesterase"/>
    <property type="match status" value="1"/>
</dbReference>
<dbReference type="CDD" id="cd00586">
    <property type="entry name" value="4HBT"/>
    <property type="match status" value="1"/>
</dbReference>
<evidence type="ECO:0000313" key="1">
    <source>
        <dbReference type="EMBL" id="ACV09109.1"/>
    </source>
</evidence>
<dbReference type="STRING" id="471856.Jden_1459"/>
<dbReference type="InterPro" id="IPR029069">
    <property type="entry name" value="HotDog_dom_sf"/>
</dbReference>
<keyword evidence="2" id="KW-1185">Reference proteome</keyword>
<dbReference type="eggNOG" id="COG0824">
    <property type="taxonomic scope" value="Bacteria"/>
</dbReference>
<gene>
    <name evidence="1" type="ordered locus">Jden_1459</name>
</gene>
<proteinExistence type="predicted"/>
<dbReference type="Proteomes" id="UP000000628">
    <property type="component" value="Chromosome"/>
</dbReference>
<dbReference type="InterPro" id="IPR051490">
    <property type="entry name" value="THEM6_lcsJ_thioesterase"/>
</dbReference>
<dbReference type="AlphaFoldDB" id="C7R4Q2"/>
<name>C7R4Q2_JONDD</name>
<dbReference type="Pfam" id="PF13279">
    <property type="entry name" value="4HBT_2"/>
    <property type="match status" value="1"/>
</dbReference>
<organism evidence="1 2">
    <name type="scientific">Jonesia denitrificans (strain ATCC 14870 / DSM 20603 / BCRC 15368 / CIP 55.134 / JCM 11481 / NBRC 15587 / NCTC 10816 / Prevot 55134)</name>
    <name type="common">Listeria denitrificans</name>
    <dbReference type="NCBI Taxonomy" id="471856"/>
    <lineage>
        <taxon>Bacteria</taxon>
        <taxon>Bacillati</taxon>
        <taxon>Actinomycetota</taxon>
        <taxon>Actinomycetes</taxon>
        <taxon>Micrococcales</taxon>
        <taxon>Jonesiaceae</taxon>
        <taxon>Jonesia</taxon>
    </lineage>
</organism>
<sequence>MRTHPELSETSSSIYQVTRQIALAFATFAPRRPQPGFGILDTSVYNTRVRPGDLDIYVHVNNAVYLNMMDSGRAHFIADLDGYKLLNPRGWYPVVAASSVTYRRSLLLGQQAQVRTRIVGWDPRIVYLEQEIYHREQLAARAIIAGRFLAKKGGKVPAPDVMALFDGPTTSPELPADVAGWARAVGVAYRPPSPSSTPEQ</sequence>
<dbReference type="PANTHER" id="PTHR12475:SF4">
    <property type="entry name" value="PROTEIN THEM6"/>
    <property type="match status" value="1"/>
</dbReference>
<dbReference type="KEGG" id="jde:Jden_1459"/>
<reference evidence="1 2" key="1">
    <citation type="journal article" date="2009" name="Stand. Genomic Sci.">
        <title>Complete genome sequence of Jonesia denitrificans type strain (Prevot 55134).</title>
        <authorList>
            <person name="Pukall R."/>
            <person name="Gehrich-Schroter G."/>
            <person name="Lapidus A."/>
            <person name="Nolan M."/>
            <person name="Glavina Del Rio T."/>
            <person name="Lucas S."/>
            <person name="Chen F."/>
            <person name="Tice H."/>
            <person name="Pitluck S."/>
            <person name="Cheng J.F."/>
            <person name="Copeland A."/>
            <person name="Saunders E."/>
            <person name="Brettin T."/>
            <person name="Detter J.C."/>
            <person name="Bruce D."/>
            <person name="Goodwin L."/>
            <person name="Pati A."/>
            <person name="Ivanova N."/>
            <person name="Mavromatis K."/>
            <person name="Ovchinnikova G."/>
            <person name="Chen A."/>
            <person name="Palaniappan K."/>
            <person name="Land M."/>
            <person name="Hauser L."/>
            <person name="Chang Y.J."/>
            <person name="Jeffries C.D."/>
            <person name="Chain P."/>
            <person name="Goker M."/>
            <person name="Bristow J."/>
            <person name="Eisen J.A."/>
            <person name="Markowitz V."/>
            <person name="Hugenholtz P."/>
            <person name="Kyrpides N.C."/>
            <person name="Klenk H.P."/>
            <person name="Han C."/>
        </authorList>
    </citation>
    <scope>NUCLEOTIDE SEQUENCE [LARGE SCALE GENOMIC DNA]</scope>
    <source>
        <strain evidence="2">ATCC 14870 / DSM 20603 / BCRC 15368 / CIP 55.134 / JCM 11481 / NBRC 15587 / NCTC 10816 / Prevot 55134</strain>
    </source>
</reference>
<accession>C7R4Q2</accession>
<dbReference type="EMBL" id="CP001706">
    <property type="protein sequence ID" value="ACV09109.1"/>
    <property type="molecule type" value="Genomic_DNA"/>
</dbReference>
<dbReference type="SUPFAM" id="SSF54637">
    <property type="entry name" value="Thioesterase/thiol ester dehydrase-isomerase"/>
    <property type="match status" value="1"/>
</dbReference>
<evidence type="ECO:0000313" key="2">
    <source>
        <dbReference type="Proteomes" id="UP000000628"/>
    </source>
</evidence>
<protein>
    <submittedName>
        <fullName evidence="1">Thioesterase superfamily protein</fullName>
    </submittedName>
</protein>
<dbReference type="PANTHER" id="PTHR12475">
    <property type="match status" value="1"/>
</dbReference>